<dbReference type="Proteomes" id="UP001237988">
    <property type="component" value="Segment"/>
</dbReference>
<evidence type="ECO:0000313" key="8">
    <source>
        <dbReference type="Proteomes" id="UP001237988"/>
    </source>
</evidence>
<dbReference type="EMBL" id="OQ749652">
    <property type="protein sequence ID" value="WIC39667.1"/>
    <property type="molecule type" value="Genomic_DNA"/>
</dbReference>
<dbReference type="GO" id="GO:0000287">
    <property type="term" value="F:magnesium ion binding"/>
    <property type="evidence" value="ECO:0007669"/>
    <property type="project" value="InterPro"/>
</dbReference>
<dbReference type="InterPro" id="IPR029054">
    <property type="entry name" value="dUTPase-like"/>
</dbReference>
<evidence type="ECO:0000259" key="6">
    <source>
        <dbReference type="Pfam" id="PF00692"/>
    </source>
</evidence>
<evidence type="ECO:0000313" key="7">
    <source>
        <dbReference type="EMBL" id="WIC39667.1"/>
    </source>
</evidence>
<dbReference type="InterPro" id="IPR036157">
    <property type="entry name" value="dUTPase-like_sf"/>
</dbReference>
<evidence type="ECO:0000256" key="3">
    <source>
        <dbReference type="ARBA" id="ARBA00022801"/>
    </source>
</evidence>
<dbReference type="InterPro" id="IPR008181">
    <property type="entry name" value="dUTPase"/>
</dbReference>
<dbReference type="PANTHER" id="PTHR11241:SF0">
    <property type="entry name" value="DEOXYURIDINE 5'-TRIPHOSPHATE NUCLEOTIDOHYDROLASE"/>
    <property type="match status" value="1"/>
</dbReference>
<evidence type="ECO:0000256" key="2">
    <source>
        <dbReference type="ARBA" id="ARBA00012379"/>
    </source>
</evidence>
<dbReference type="SUPFAM" id="SSF51283">
    <property type="entry name" value="dUTPase-like"/>
    <property type="match status" value="1"/>
</dbReference>
<evidence type="ECO:0000256" key="4">
    <source>
        <dbReference type="ARBA" id="ARBA00023080"/>
    </source>
</evidence>
<keyword evidence="3" id="KW-0378">Hydrolase</keyword>
<keyword evidence="4" id="KW-0546">Nucleotide metabolism</keyword>
<accession>A0AAF0LW93</accession>
<reference evidence="7" key="1">
    <citation type="submission" date="2023-04" db="EMBL/GenBank/DDBJ databases">
        <title>Bacteriophage Phass-1 Discovered in the Human Gut Virome - the Founding Member of the Proposed New Family Phassviridae.</title>
        <authorList>
            <person name="Tikunov A.Y."/>
            <person name="Morozova V.V."/>
            <person name="Chechushkov A.V."/>
            <person name="Tikunova N.V."/>
        </authorList>
    </citation>
    <scope>NUCLEOTIDE SEQUENCE</scope>
</reference>
<dbReference type="GO" id="GO:0004170">
    <property type="term" value="F:dUTP diphosphatase activity"/>
    <property type="evidence" value="ECO:0007669"/>
    <property type="project" value="UniProtKB-EC"/>
</dbReference>
<dbReference type="GO" id="GO:0046081">
    <property type="term" value="P:dUTP catabolic process"/>
    <property type="evidence" value="ECO:0007669"/>
    <property type="project" value="InterPro"/>
</dbReference>
<protein>
    <recommendedName>
        <fullName evidence="2">dUTP diphosphatase</fullName>
        <ecNumber evidence="2">3.6.1.23</ecNumber>
    </recommendedName>
</protein>
<dbReference type="InterPro" id="IPR033704">
    <property type="entry name" value="dUTPase_trimeric"/>
</dbReference>
<comment type="similarity">
    <text evidence="1">Belongs to the dUTPase family.</text>
</comment>
<evidence type="ECO:0000256" key="5">
    <source>
        <dbReference type="SAM" id="MobiDB-lite"/>
    </source>
</evidence>
<feature type="domain" description="dUTPase-like" evidence="6">
    <location>
        <begin position="82"/>
        <end position="198"/>
    </location>
</feature>
<name>A0AAF0LW93_9CAUD</name>
<dbReference type="EC" id="3.6.1.23" evidence="2"/>
<proteinExistence type="inferred from homology"/>
<sequence length="200" mass="22864">MQPPPSLNIKSLRRQRTPEEQQAVHERMEAIRKENKEKLEEAIEGIRKDNNKVLDRLRPEILIKYHTPAAKPVEQAHMGEWFDVRAAESYDLKAGTKGFINLGISVRVPHGYEAILAPRSSSFKKYGFIQTNSIGVIDETYSGDDDIWMLPYFATRDAHIEAGDRIAQFRIQRNQGNPRLKEVRYLGKNNRGGFGSTGEK</sequence>
<dbReference type="PANTHER" id="PTHR11241">
    <property type="entry name" value="DEOXYURIDINE 5'-TRIPHOSPHATE NUCLEOTIDOHYDROLASE"/>
    <property type="match status" value="1"/>
</dbReference>
<dbReference type="Pfam" id="PF00692">
    <property type="entry name" value="dUTPase"/>
    <property type="match status" value="1"/>
</dbReference>
<feature type="region of interest" description="Disordered" evidence="5">
    <location>
        <begin position="1"/>
        <end position="23"/>
    </location>
</feature>
<dbReference type="GO" id="GO:0006226">
    <property type="term" value="P:dUMP biosynthetic process"/>
    <property type="evidence" value="ECO:0007669"/>
    <property type="project" value="InterPro"/>
</dbReference>
<evidence type="ECO:0000256" key="1">
    <source>
        <dbReference type="ARBA" id="ARBA00006581"/>
    </source>
</evidence>
<dbReference type="CDD" id="cd07557">
    <property type="entry name" value="trimeric_dUTPase"/>
    <property type="match status" value="1"/>
</dbReference>
<dbReference type="Gene3D" id="2.70.40.10">
    <property type="match status" value="1"/>
</dbReference>
<organism evidence="7 8">
    <name type="scientific">Phage Phass-1</name>
    <dbReference type="NCBI Taxonomy" id="3043662"/>
    <lineage>
        <taxon>Viruses</taxon>
        <taxon>Duplodnaviria</taxon>
        <taxon>Heunggongvirae</taxon>
        <taxon>Uroviricota</taxon>
        <taxon>Caudoviricetes</taxon>
        <taxon>Caudoviricetes code 15 clade</taxon>
    </lineage>
</organism>